<sequence>LDRISVSRSCSRSVACYRNRSIASPGQGVLPSSAAWCRSPESLLPSAFTARPPSPSIPPIGLLRLELDLPLAARSSISSWQLSLPAFSLLIDASSSVCRSNSIDIWRFCEVSQVLCGLRWSRAVSETLQEMSSG</sequence>
<keyword evidence="2" id="KW-1185">Reference proteome</keyword>
<comment type="caution">
    <text evidence="1">The sequence shown here is derived from an EMBL/GenBank/DDBJ whole genome shotgun (WGS) entry which is preliminary data.</text>
</comment>
<name>A0AAV0IUB1_9ROSI</name>
<dbReference type="EMBL" id="CAMGYJ010000004">
    <property type="protein sequence ID" value="CAI0400589.1"/>
    <property type="molecule type" value="Genomic_DNA"/>
</dbReference>
<evidence type="ECO:0000313" key="2">
    <source>
        <dbReference type="Proteomes" id="UP001154282"/>
    </source>
</evidence>
<protein>
    <submittedName>
        <fullName evidence="1">Uncharacterized protein</fullName>
    </submittedName>
</protein>
<accession>A0AAV0IUB1</accession>
<dbReference type="Proteomes" id="UP001154282">
    <property type="component" value="Unassembled WGS sequence"/>
</dbReference>
<gene>
    <name evidence="1" type="ORF">LITE_LOCUS10808</name>
</gene>
<proteinExistence type="predicted"/>
<feature type="non-terminal residue" evidence="1">
    <location>
        <position position="1"/>
    </location>
</feature>
<reference evidence="1" key="1">
    <citation type="submission" date="2022-08" db="EMBL/GenBank/DDBJ databases">
        <authorList>
            <person name="Gutierrez-Valencia J."/>
        </authorList>
    </citation>
    <scope>NUCLEOTIDE SEQUENCE</scope>
</reference>
<organism evidence="1 2">
    <name type="scientific">Linum tenue</name>
    <dbReference type="NCBI Taxonomy" id="586396"/>
    <lineage>
        <taxon>Eukaryota</taxon>
        <taxon>Viridiplantae</taxon>
        <taxon>Streptophyta</taxon>
        <taxon>Embryophyta</taxon>
        <taxon>Tracheophyta</taxon>
        <taxon>Spermatophyta</taxon>
        <taxon>Magnoliopsida</taxon>
        <taxon>eudicotyledons</taxon>
        <taxon>Gunneridae</taxon>
        <taxon>Pentapetalae</taxon>
        <taxon>rosids</taxon>
        <taxon>fabids</taxon>
        <taxon>Malpighiales</taxon>
        <taxon>Linaceae</taxon>
        <taxon>Linum</taxon>
    </lineage>
</organism>
<dbReference type="AlphaFoldDB" id="A0AAV0IUB1"/>
<evidence type="ECO:0000313" key="1">
    <source>
        <dbReference type="EMBL" id="CAI0400589.1"/>
    </source>
</evidence>